<gene>
    <name evidence="1" type="ORF">AAFH96_15845</name>
</gene>
<protein>
    <recommendedName>
        <fullName evidence="3">CopG family transcriptional regulator</fullName>
    </recommendedName>
</protein>
<dbReference type="Proteomes" id="UP001582793">
    <property type="component" value="Unassembled WGS sequence"/>
</dbReference>
<evidence type="ECO:0000313" key="1">
    <source>
        <dbReference type="EMBL" id="MFB6394569.1"/>
    </source>
</evidence>
<dbReference type="RefSeq" id="WP_375734690.1">
    <property type="nucleotide sequence ID" value="NZ_JBCGDC010000039.1"/>
</dbReference>
<dbReference type="EMBL" id="JBCGDC010000039">
    <property type="protein sequence ID" value="MFB6394569.1"/>
    <property type="molecule type" value="Genomic_DNA"/>
</dbReference>
<reference evidence="1 2" key="1">
    <citation type="submission" date="2024-04" db="EMBL/GenBank/DDBJ databases">
        <title>Polymorphospora sp. isolated from Baiyangdian Lake in Xiong'an New Area.</title>
        <authorList>
            <person name="Zhang X."/>
            <person name="Liu J."/>
        </authorList>
    </citation>
    <scope>NUCLEOTIDE SEQUENCE [LARGE SCALE GENOMIC DNA]</scope>
    <source>
        <strain evidence="1 2">2-325</strain>
    </source>
</reference>
<name>A0ABV5CRD8_9ACTN</name>
<dbReference type="InterPro" id="IPR027304">
    <property type="entry name" value="Trigger_fact/SurA_dom_sf"/>
</dbReference>
<evidence type="ECO:0000313" key="2">
    <source>
        <dbReference type="Proteomes" id="UP001582793"/>
    </source>
</evidence>
<dbReference type="SUPFAM" id="SSF109998">
    <property type="entry name" value="Triger factor/SurA peptide-binding domain-like"/>
    <property type="match status" value="1"/>
</dbReference>
<evidence type="ECO:0008006" key="3">
    <source>
        <dbReference type="Google" id="ProtNLM"/>
    </source>
</evidence>
<organism evidence="1 2">
    <name type="scientific">Polymorphospora lycopeni</name>
    <dbReference type="NCBI Taxonomy" id="3140240"/>
    <lineage>
        <taxon>Bacteria</taxon>
        <taxon>Bacillati</taxon>
        <taxon>Actinomycetota</taxon>
        <taxon>Actinomycetes</taxon>
        <taxon>Micromonosporales</taxon>
        <taxon>Micromonosporaceae</taxon>
        <taxon>Polymorphospora</taxon>
    </lineage>
</organism>
<keyword evidence="2" id="KW-1185">Reference proteome</keyword>
<comment type="caution">
    <text evidence="1">The sequence shown here is derived from an EMBL/GenBank/DDBJ whole genome shotgun (WGS) entry which is preliminary data.</text>
</comment>
<sequence length="81" mass="8869">MQVSDDEFGHEIVHRAQRAGVAPQQYYDQLVRSGTAGAVFGDVRRGKALTAVLERVKITDTAGNALSIDELRAASEHNHEH</sequence>
<accession>A0ABV5CRD8</accession>
<proteinExistence type="predicted"/>